<comment type="caution">
    <text evidence="1">The sequence shown here is derived from an EMBL/GenBank/DDBJ whole genome shotgun (WGS) entry which is preliminary data.</text>
</comment>
<reference evidence="1" key="1">
    <citation type="journal article" date="2022" name="bioRxiv">
        <title>Genomics of Preaxostyla Flagellates Illuminates Evolutionary Transitions and the Path Towards Mitochondrial Loss.</title>
        <authorList>
            <person name="Novak L.V.F."/>
            <person name="Treitli S.C."/>
            <person name="Pyrih J."/>
            <person name="Halakuc P."/>
            <person name="Pipaliya S.V."/>
            <person name="Vacek V."/>
            <person name="Brzon O."/>
            <person name="Soukal P."/>
            <person name="Eme L."/>
            <person name="Dacks J.B."/>
            <person name="Karnkowska A."/>
            <person name="Elias M."/>
            <person name="Hampl V."/>
        </authorList>
    </citation>
    <scope>NUCLEOTIDE SEQUENCE</scope>
    <source>
        <strain evidence="1">RCP-MX</strain>
    </source>
</reference>
<dbReference type="SUPFAM" id="SSF52047">
    <property type="entry name" value="RNI-like"/>
    <property type="match status" value="1"/>
</dbReference>
<dbReference type="Proteomes" id="UP001141327">
    <property type="component" value="Unassembled WGS sequence"/>
</dbReference>
<dbReference type="EMBL" id="JAPMOS010000060">
    <property type="protein sequence ID" value="KAJ4456813.1"/>
    <property type="molecule type" value="Genomic_DNA"/>
</dbReference>
<sequence length="338" mass="37047">MDCPRLRSVGRLRGHLLAHATAMPQLEEVRGSFDPSRDPAWLPRLVASSPRLRRLSHVSLSQAMLAQLFAGCPSLASLRTVQLHLATASPPRFVLRLPEHLEALDGSVTVAGCQGARPAELRVEAPGLRVLRLDAPSHVQLTIACPALVALAIPKEFVSSFALAEETQPPLRSLRLAYPHVRPSPPLMQTSTDSLLAVLRRHGRHLQQVSLPSARLSAGAWPQVAAALEQLPMLTSLELDEVPAADLTLSLPRLSSLAIRPRPSFGEEAVDLRSLVLDCPRLEVLTAPFDSRLQRFELAGEGEASGRHIGYIGSVEEPWWERLQARFPNAFLSSSLWW</sequence>
<protein>
    <submittedName>
        <fullName evidence="1">Uncharacterized protein</fullName>
    </submittedName>
</protein>
<dbReference type="InterPro" id="IPR032675">
    <property type="entry name" value="LRR_dom_sf"/>
</dbReference>
<proteinExistence type="predicted"/>
<name>A0ABQ8UFB8_9EUKA</name>
<organism evidence="1 2">
    <name type="scientific">Paratrimastix pyriformis</name>
    <dbReference type="NCBI Taxonomy" id="342808"/>
    <lineage>
        <taxon>Eukaryota</taxon>
        <taxon>Metamonada</taxon>
        <taxon>Preaxostyla</taxon>
        <taxon>Paratrimastigidae</taxon>
        <taxon>Paratrimastix</taxon>
    </lineage>
</organism>
<dbReference type="Gene3D" id="3.80.10.10">
    <property type="entry name" value="Ribonuclease Inhibitor"/>
    <property type="match status" value="1"/>
</dbReference>
<evidence type="ECO:0000313" key="2">
    <source>
        <dbReference type="Proteomes" id="UP001141327"/>
    </source>
</evidence>
<keyword evidence="2" id="KW-1185">Reference proteome</keyword>
<accession>A0ABQ8UFB8</accession>
<gene>
    <name evidence="1" type="ORF">PAPYR_7837</name>
</gene>
<evidence type="ECO:0000313" key="1">
    <source>
        <dbReference type="EMBL" id="KAJ4456813.1"/>
    </source>
</evidence>